<sequence>MATVIEKMRKLILFIFLIMTLPFMVMFIGCGHKSEAWDTMDTAEVLMDSMPDSALTVLSSIEKTSLGDDKEKARYALLMSMALDKNYIDTTSFDVLQPAIDYYLEKGTPEERLRTLYYQGCIFLNKSDFDMAMQCYLKAEDLKDECKDTITYANMLVAQGNIYAKSCQIEGYVRNNLCASELYNKIGEQRRELSSLIRALDGCISLGNIERSDSLMSRTDSLVQIHPELNEASIRVKMTYGIRFNSDSVINNILGSISDLTQYDDETKLDITLGYLNLNEPLKAKMIFESIAPDNPKTNSFRYISIKPEVLEAAGEYEKALDAYKKFHSTVESENSKIYSQKTTVAQELHEIKINHLYSIQRKNMQIWLGLCVLLILIIVICIIYYQLRLGKIKRIISEQEQSRLQLENENLQKQNSVLELERHNAQLECEKQNLATENMKLKISQLESDKHNAELEIEKKNLAAENMRLKISQLESEGEHLKELLTEAKLSKPVLDAIKERSDILNGLLAAKISDNDTYSKPYDIWINQITEDRKSFMNSTRLAFRASHPAFMKYLEDHGLTESELNYVCLYAIGLRGKEIGEYIQIKRHYHTSTDIRKKLGLKEDDTNLGLHIRNLMKKL</sequence>
<feature type="transmembrane region" description="Helical" evidence="2">
    <location>
        <begin position="367"/>
        <end position="388"/>
    </location>
</feature>
<feature type="coiled-coil region" evidence="1">
    <location>
        <begin position="390"/>
        <end position="492"/>
    </location>
</feature>
<feature type="transmembrane region" description="Helical" evidence="2">
    <location>
        <begin position="12"/>
        <end position="29"/>
    </location>
</feature>
<organism evidence="3 4">
    <name type="scientific">Heminiphilus faecis</name>
    <dbReference type="NCBI Taxonomy" id="2601703"/>
    <lineage>
        <taxon>Bacteria</taxon>
        <taxon>Pseudomonadati</taxon>
        <taxon>Bacteroidota</taxon>
        <taxon>Bacteroidia</taxon>
        <taxon>Bacteroidales</taxon>
        <taxon>Muribaculaceae</taxon>
        <taxon>Heminiphilus</taxon>
    </lineage>
</organism>
<protein>
    <submittedName>
        <fullName evidence="3">Uncharacterized protein</fullName>
    </submittedName>
</protein>
<dbReference type="SUPFAM" id="SSF48452">
    <property type="entry name" value="TPR-like"/>
    <property type="match status" value="1"/>
</dbReference>
<keyword evidence="2" id="KW-0812">Transmembrane</keyword>
<dbReference type="Gene3D" id="1.25.40.10">
    <property type="entry name" value="Tetratricopeptide repeat domain"/>
    <property type="match status" value="1"/>
</dbReference>
<accession>A0ABV4CVX5</accession>
<keyword evidence="2" id="KW-0472">Membrane</keyword>
<evidence type="ECO:0000256" key="1">
    <source>
        <dbReference type="SAM" id="Coils"/>
    </source>
</evidence>
<comment type="caution">
    <text evidence="3">The sequence shown here is derived from an EMBL/GenBank/DDBJ whole genome shotgun (WGS) entry which is preliminary data.</text>
</comment>
<dbReference type="PROSITE" id="PS51257">
    <property type="entry name" value="PROKAR_LIPOPROTEIN"/>
    <property type="match status" value="1"/>
</dbReference>
<dbReference type="EMBL" id="JBCLPP010000018">
    <property type="protein sequence ID" value="MEY8245533.1"/>
    <property type="molecule type" value="Genomic_DNA"/>
</dbReference>
<dbReference type="RefSeq" id="WP_288099070.1">
    <property type="nucleotide sequence ID" value="NZ_JBCLPP010000018.1"/>
</dbReference>
<proteinExistence type="predicted"/>
<keyword evidence="4" id="KW-1185">Reference proteome</keyword>
<name>A0ABV4CVX5_9BACT</name>
<dbReference type="InterPro" id="IPR011990">
    <property type="entry name" value="TPR-like_helical_dom_sf"/>
</dbReference>
<dbReference type="Proteomes" id="UP001565200">
    <property type="component" value="Unassembled WGS sequence"/>
</dbReference>
<keyword evidence="2" id="KW-1133">Transmembrane helix</keyword>
<evidence type="ECO:0000313" key="4">
    <source>
        <dbReference type="Proteomes" id="UP001565200"/>
    </source>
</evidence>
<evidence type="ECO:0000256" key="2">
    <source>
        <dbReference type="SAM" id="Phobius"/>
    </source>
</evidence>
<evidence type="ECO:0000313" key="3">
    <source>
        <dbReference type="EMBL" id="MEY8245533.1"/>
    </source>
</evidence>
<keyword evidence="1" id="KW-0175">Coiled coil</keyword>
<gene>
    <name evidence="3" type="ORF">AAK873_07870</name>
</gene>
<reference evidence="3 4" key="1">
    <citation type="submission" date="2024-03" db="EMBL/GenBank/DDBJ databases">
        <title>Mouse gut bacterial collection (mGBC) of GemPharmatech.</title>
        <authorList>
            <person name="He Y."/>
            <person name="Dong L."/>
            <person name="Wu D."/>
            <person name="Gao X."/>
            <person name="Lin Z."/>
        </authorList>
    </citation>
    <scope>NUCLEOTIDE SEQUENCE [LARGE SCALE GENOMIC DNA]</scope>
    <source>
        <strain evidence="3 4">54-13</strain>
    </source>
</reference>